<evidence type="ECO:0000256" key="1">
    <source>
        <dbReference type="SAM" id="MobiDB-lite"/>
    </source>
</evidence>
<name>A0A381PSR5_9ZZZZ</name>
<feature type="region of interest" description="Disordered" evidence="1">
    <location>
        <begin position="1"/>
        <end position="28"/>
    </location>
</feature>
<sequence>MKSDLSNHRPPNSHDLRNILRQAKNEPI</sequence>
<proteinExistence type="predicted"/>
<reference evidence="2" key="1">
    <citation type="submission" date="2018-05" db="EMBL/GenBank/DDBJ databases">
        <authorList>
            <person name="Lanie J.A."/>
            <person name="Ng W.-L."/>
            <person name="Kazmierczak K.M."/>
            <person name="Andrzejewski T.M."/>
            <person name="Davidsen T.M."/>
            <person name="Wayne K.J."/>
            <person name="Tettelin H."/>
            <person name="Glass J.I."/>
            <person name="Rusch D."/>
            <person name="Podicherti R."/>
            <person name="Tsui H.-C.T."/>
            <person name="Winkler M.E."/>
        </authorList>
    </citation>
    <scope>NUCLEOTIDE SEQUENCE</scope>
</reference>
<organism evidence="2">
    <name type="scientific">marine metagenome</name>
    <dbReference type="NCBI Taxonomy" id="408172"/>
    <lineage>
        <taxon>unclassified sequences</taxon>
        <taxon>metagenomes</taxon>
        <taxon>ecological metagenomes</taxon>
    </lineage>
</organism>
<dbReference type="EMBL" id="UINC01001052">
    <property type="protein sequence ID" value="SUZ69107.1"/>
    <property type="molecule type" value="Genomic_DNA"/>
</dbReference>
<protein>
    <submittedName>
        <fullName evidence="2">Uncharacterized protein</fullName>
    </submittedName>
</protein>
<dbReference type="AlphaFoldDB" id="A0A381PSR5"/>
<gene>
    <name evidence="2" type="ORF">METZ01_LOCUS21961</name>
</gene>
<evidence type="ECO:0000313" key="2">
    <source>
        <dbReference type="EMBL" id="SUZ69107.1"/>
    </source>
</evidence>
<accession>A0A381PSR5</accession>